<dbReference type="Proteomes" id="UP000784294">
    <property type="component" value="Unassembled WGS sequence"/>
</dbReference>
<evidence type="ECO:0000313" key="2">
    <source>
        <dbReference type="Proteomes" id="UP000784294"/>
    </source>
</evidence>
<organism evidence="1 2">
    <name type="scientific">Protopolystoma xenopodis</name>
    <dbReference type="NCBI Taxonomy" id="117903"/>
    <lineage>
        <taxon>Eukaryota</taxon>
        <taxon>Metazoa</taxon>
        <taxon>Spiralia</taxon>
        <taxon>Lophotrochozoa</taxon>
        <taxon>Platyhelminthes</taxon>
        <taxon>Monogenea</taxon>
        <taxon>Polyopisthocotylea</taxon>
        <taxon>Polystomatidea</taxon>
        <taxon>Polystomatidae</taxon>
        <taxon>Protopolystoma</taxon>
    </lineage>
</organism>
<protein>
    <submittedName>
        <fullName evidence="1">Uncharacterized protein</fullName>
    </submittedName>
</protein>
<comment type="caution">
    <text evidence="1">The sequence shown here is derived from an EMBL/GenBank/DDBJ whole genome shotgun (WGS) entry which is preliminary data.</text>
</comment>
<dbReference type="AlphaFoldDB" id="A0A3S5AWX3"/>
<name>A0A3S5AWX3_9PLAT</name>
<accession>A0A3S5AWX3</accession>
<dbReference type="EMBL" id="CAAALY010086716">
    <property type="protein sequence ID" value="VEL27359.1"/>
    <property type="molecule type" value="Genomic_DNA"/>
</dbReference>
<evidence type="ECO:0000313" key="1">
    <source>
        <dbReference type="EMBL" id="VEL27359.1"/>
    </source>
</evidence>
<proteinExistence type="predicted"/>
<reference evidence="1" key="1">
    <citation type="submission" date="2018-11" db="EMBL/GenBank/DDBJ databases">
        <authorList>
            <consortium name="Pathogen Informatics"/>
        </authorList>
    </citation>
    <scope>NUCLEOTIDE SEQUENCE</scope>
</reference>
<gene>
    <name evidence="1" type="ORF">PXEA_LOCUS20799</name>
</gene>
<keyword evidence="2" id="KW-1185">Reference proteome</keyword>
<sequence length="57" mass="6208">MSALAAADRANAEVMQLRERIGLLTDDLDASQRSVAIEKMKCSAAVNKISQHSEYLS</sequence>